<proteinExistence type="predicted"/>
<accession>J9F2M9</accession>
<protein>
    <submittedName>
        <fullName evidence="1">Uncharacterized protein</fullName>
    </submittedName>
</protein>
<dbReference type="Proteomes" id="UP000004810">
    <property type="component" value="Unassembled WGS sequence"/>
</dbReference>
<name>J9F2M9_WUCBA</name>
<sequence>MKIRKLKLNRKISDEEPIIGSFGYKLSAMGSGFLSSHFSQQSVLKLPAIIVITDASMNMKRLMDLQRIFCGAQLVEFLICQSFIFLTKRWELCEKKFIRERFEANWYEIFVFLITKSDEEKNLPINRSVAVLKSCGGNFPADSD</sequence>
<gene>
    <name evidence="1" type="ORF">WUBG_07517</name>
</gene>
<evidence type="ECO:0000313" key="2">
    <source>
        <dbReference type="Proteomes" id="UP000004810"/>
    </source>
</evidence>
<dbReference type="AlphaFoldDB" id="J9F2M9"/>
<dbReference type="EMBL" id="ADBV01003533">
    <property type="protein sequence ID" value="EJW81574.1"/>
    <property type="molecule type" value="Genomic_DNA"/>
</dbReference>
<organism evidence="1 2">
    <name type="scientific">Wuchereria bancrofti</name>
    <dbReference type="NCBI Taxonomy" id="6293"/>
    <lineage>
        <taxon>Eukaryota</taxon>
        <taxon>Metazoa</taxon>
        <taxon>Ecdysozoa</taxon>
        <taxon>Nematoda</taxon>
        <taxon>Chromadorea</taxon>
        <taxon>Rhabditida</taxon>
        <taxon>Spirurina</taxon>
        <taxon>Spiruromorpha</taxon>
        <taxon>Filarioidea</taxon>
        <taxon>Onchocercidae</taxon>
        <taxon>Wuchereria</taxon>
    </lineage>
</organism>
<evidence type="ECO:0000313" key="1">
    <source>
        <dbReference type="EMBL" id="EJW81574.1"/>
    </source>
</evidence>
<reference evidence="2" key="1">
    <citation type="submission" date="2012-08" db="EMBL/GenBank/DDBJ databases">
        <title>The Genome Sequence of Wuchereria bancrofti.</title>
        <authorList>
            <person name="Nutman T.B."/>
            <person name="Fink D.L."/>
            <person name="Russ C."/>
            <person name="Young S."/>
            <person name="Zeng Q."/>
            <person name="Koehrsen M."/>
            <person name="Alvarado L."/>
            <person name="Berlin A."/>
            <person name="Chapman S.B."/>
            <person name="Chen Z."/>
            <person name="Freedman E."/>
            <person name="Gellesch M."/>
            <person name="Goldberg J."/>
            <person name="Griggs A."/>
            <person name="Gujja S."/>
            <person name="Heilman E.R."/>
            <person name="Heiman D."/>
            <person name="Hepburn T."/>
            <person name="Howarth C."/>
            <person name="Jen D."/>
            <person name="Larson L."/>
            <person name="Lewis B."/>
            <person name="Mehta T."/>
            <person name="Park D."/>
            <person name="Pearson M."/>
            <person name="Roberts A."/>
            <person name="Saif S."/>
            <person name="Shea T."/>
            <person name="Shenoy N."/>
            <person name="Sisk P."/>
            <person name="Stolte C."/>
            <person name="Sykes S."/>
            <person name="Walk T."/>
            <person name="White J."/>
            <person name="Yandava C."/>
            <person name="Haas B."/>
            <person name="Henn M.R."/>
            <person name="Nusbaum C."/>
            <person name="Birren B."/>
        </authorList>
    </citation>
    <scope>NUCLEOTIDE SEQUENCE [LARGE SCALE GENOMIC DNA]</scope>
    <source>
        <strain evidence="2">NA</strain>
    </source>
</reference>
<comment type="caution">
    <text evidence="1">The sequence shown here is derived from an EMBL/GenBank/DDBJ whole genome shotgun (WGS) entry which is preliminary data.</text>
</comment>